<dbReference type="InterPro" id="IPR022534">
    <property type="entry name" value="DUF2563"/>
</dbReference>
<dbReference type="EMBL" id="PUEV01000103">
    <property type="protein sequence ID" value="PQM50521.1"/>
    <property type="molecule type" value="Genomic_DNA"/>
</dbReference>
<evidence type="ECO:0000313" key="2">
    <source>
        <dbReference type="Proteomes" id="UP000237911"/>
    </source>
</evidence>
<dbReference type="AlphaFoldDB" id="A0A9X7IJZ7"/>
<organism evidence="1 2">
    <name type="scientific">Mycolicibacter virginiensis</name>
    <dbReference type="NCBI Taxonomy" id="1795032"/>
    <lineage>
        <taxon>Bacteria</taxon>
        <taxon>Bacillati</taxon>
        <taxon>Actinomycetota</taxon>
        <taxon>Actinomycetes</taxon>
        <taxon>Mycobacteriales</taxon>
        <taxon>Mycobacteriaceae</taxon>
        <taxon>Mycolicibacter</taxon>
    </lineage>
</organism>
<name>A0A9X7IJZ7_9MYCO</name>
<comment type="caution">
    <text evidence="1">The sequence shown here is derived from an EMBL/GenBank/DDBJ whole genome shotgun (WGS) entry which is preliminary data.</text>
</comment>
<gene>
    <name evidence="1" type="ORF">C5U48_19855</name>
</gene>
<proteinExistence type="predicted"/>
<dbReference type="RefSeq" id="WP_064889681.1">
    <property type="nucleotide sequence ID" value="NZ_CP092430.2"/>
</dbReference>
<keyword evidence="2" id="KW-1185">Reference proteome</keyword>
<reference evidence="1 2" key="1">
    <citation type="submission" date="2018-02" db="EMBL/GenBank/DDBJ databases">
        <title>Draft genome sequence of Mycobacterium virginiense isolated from mud of a swine farm in Japan.</title>
        <authorList>
            <person name="Ohya K."/>
        </authorList>
    </citation>
    <scope>NUCLEOTIDE SEQUENCE [LARGE SCALE GENOMIC DNA]</scope>
    <source>
        <strain evidence="1 2">GF75</strain>
    </source>
</reference>
<protein>
    <submittedName>
        <fullName evidence="1">DUF2563 domain-containing protein</fullName>
    </submittedName>
</protein>
<dbReference type="Pfam" id="PF10817">
    <property type="entry name" value="DUF2563"/>
    <property type="match status" value="1"/>
</dbReference>
<accession>A0A9X7IJZ7</accession>
<sequence length="104" mass="10894">MFVDPAMLTDGATHSHSAADLAQAGAASLDQTAVAAGIFGSFGAADAFHQAISTRHSDHVTTLNDQRRVLADVADKAHHARRAFVGMDQHNAAELRAVRCNSAT</sequence>
<dbReference type="Proteomes" id="UP000237911">
    <property type="component" value="Unassembled WGS sequence"/>
</dbReference>
<evidence type="ECO:0000313" key="1">
    <source>
        <dbReference type="EMBL" id="PQM50521.1"/>
    </source>
</evidence>